<dbReference type="PANTHER" id="PTHR10605:SF72">
    <property type="entry name" value="HEPARAN SULFATE 3-O SULFOTRANSFERASE-B, ISOFORM A"/>
    <property type="match status" value="1"/>
</dbReference>
<keyword evidence="2" id="KW-0325">Glycoprotein</keyword>
<evidence type="ECO:0000256" key="4">
    <source>
        <dbReference type="PIRSR" id="PIRSR637359-2"/>
    </source>
</evidence>
<dbReference type="AlphaFoldDB" id="A0A0M8ZQA6"/>
<sequence length="478" mass="55449">MVPKGGRSNYPFDQNEQLCKAFAHWCIAVLLETCKFYEYLNDRFLKSHLEKKRKKRKLKSTLPPPSDQESSLTNDAELKRAKISRLQVVSLWTGNNSIKGNAGSLRKYQILRQQGLMPSKQLPTALIIGVKKGGTRALLEFLRLHPAIRAAGSEVHFFDHHYIKGFHWYRHRMPPTLSTQITMEKTPSYFVTSEVPRRVQRMNPAMKLILVVRDPVTRAISDYTQVKSKRTNMPKFEDLAFLNGSKIVDTTWVPLKIGVYARHLERWLQYFPLSQFLFVSGERLIVDPVAEMARVQDFLGLKRVICEKHFYFNATKGFPCLLKSEERPTPHCLGKNKGRSHPYIDPVAIQRLRDFYRPFNQRFYQLTGMDFGWLTTHSNGMSISPHIQLLSIIYIQDKQIHDRTVRYGNIRSFYHKTGTHNSDKNLMASCYEALPHSGNGEMLTPYKNTQRVIPYAFHIRATTTLFQTAFDHLIIEDL</sequence>
<dbReference type="OrthoDB" id="411451at2759"/>
<dbReference type="FunFam" id="3.40.50.300:FF:002997">
    <property type="entry name" value="Sulfotransferase"/>
    <property type="match status" value="1"/>
</dbReference>
<feature type="binding site" evidence="4">
    <location>
        <begin position="132"/>
        <end position="136"/>
    </location>
    <ligand>
        <name>3'-phosphoadenylyl sulfate</name>
        <dbReference type="ChEBI" id="CHEBI:58339"/>
    </ligand>
</feature>
<dbReference type="InterPro" id="IPR037359">
    <property type="entry name" value="NST/OST"/>
</dbReference>
<dbReference type="EMBL" id="KQ435918">
    <property type="protein sequence ID" value="KOX68737.1"/>
    <property type="molecule type" value="Genomic_DNA"/>
</dbReference>
<dbReference type="GO" id="GO:0008467">
    <property type="term" value="F:[heparan sulfate]-glucosamine 3-sulfotransferase activity"/>
    <property type="evidence" value="ECO:0007669"/>
    <property type="project" value="TreeGrafter"/>
</dbReference>
<dbReference type="PANTHER" id="PTHR10605">
    <property type="entry name" value="HEPARAN SULFATE SULFOTRANSFERASE"/>
    <property type="match status" value="1"/>
</dbReference>
<feature type="binding site" evidence="4">
    <location>
        <position position="221"/>
    </location>
    <ligand>
        <name>3'-phosphoadenylyl sulfate</name>
        <dbReference type="ChEBI" id="CHEBI:58339"/>
    </ligand>
</feature>
<feature type="region of interest" description="Disordered" evidence="6">
    <location>
        <begin position="55"/>
        <end position="74"/>
    </location>
</feature>
<protein>
    <submittedName>
        <fullName evidence="8">Heparan sulfate glucosamine 3-O-sulfotransferase 4</fullName>
    </submittedName>
</protein>
<dbReference type="InterPro" id="IPR027417">
    <property type="entry name" value="P-loop_NTPase"/>
</dbReference>
<evidence type="ECO:0000256" key="1">
    <source>
        <dbReference type="ARBA" id="ARBA00022679"/>
    </source>
</evidence>
<organism evidence="8 9">
    <name type="scientific">Melipona quadrifasciata</name>
    <dbReference type="NCBI Taxonomy" id="166423"/>
    <lineage>
        <taxon>Eukaryota</taxon>
        <taxon>Metazoa</taxon>
        <taxon>Ecdysozoa</taxon>
        <taxon>Arthropoda</taxon>
        <taxon>Hexapoda</taxon>
        <taxon>Insecta</taxon>
        <taxon>Pterygota</taxon>
        <taxon>Neoptera</taxon>
        <taxon>Endopterygota</taxon>
        <taxon>Hymenoptera</taxon>
        <taxon>Apocrita</taxon>
        <taxon>Aculeata</taxon>
        <taxon>Apoidea</taxon>
        <taxon>Anthophila</taxon>
        <taxon>Apidae</taxon>
        <taxon>Melipona</taxon>
    </lineage>
</organism>
<dbReference type="InterPro" id="IPR000863">
    <property type="entry name" value="Sulfotransferase_dom"/>
</dbReference>
<dbReference type="Pfam" id="PF00685">
    <property type="entry name" value="Sulfotransfer_1"/>
    <property type="match status" value="1"/>
</dbReference>
<reference evidence="8 9" key="1">
    <citation type="submission" date="2015-07" db="EMBL/GenBank/DDBJ databases">
        <title>The genome of Melipona quadrifasciata.</title>
        <authorList>
            <person name="Pan H."/>
            <person name="Kapheim K."/>
        </authorList>
    </citation>
    <scope>NUCLEOTIDE SEQUENCE [LARGE SCALE GENOMIC DNA]</scope>
    <source>
        <strain evidence="8">0111107301</strain>
        <tissue evidence="8">Whole body</tissue>
    </source>
</reference>
<evidence type="ECO:0000256" key="5">
    <source>
        <dbReference type="PIRSR" id="PIRSR637359-3"/>
    </source>
</evidence>
<gene>
    <name evidence="8" type="ORF">WN51_06974</name>
</gene>
<evidence type="ECO:0000256" key="3">
    <source>
        <dbReference type="PIRSR" id="PIRSR637359-1"/>
    </source>
</evidence>
<name>A0A0M8ZQA6_9HYME</name>
<proteinExistence type="predicted"/>
<evidence type="ECO:0000313" key="9">
    <source>
        <dbReference type="Proteomes" id="UP000053105"/>
    </source>
</evidence>
<feature type="active site" description="For sulfotransferase activity" evidence="3">
    <location>
        <position position="132"/>
    </location>
</feature>
<evidence type="ECO:0000259" key="7">
    <source>
        <dbReference type="Pfam" id="PF00685"/>
    </source>
</evidence>
<keyword evidence="5" id="KW-1015">Disulfide bond</keyword>
<feature type="disulfide bond" evidence="5">
    <location>
        <begin position="320"/>
        <end position="332"/>
    </location>
</feature>
<feature type="binding site" evidence="4">
    <location>
        <begin position="337"/>
        <end position="341"/>
    </location>
    <ligand>
        <name>3'-phosphoadenylyl sulfate</name>
        <dbReference type="ChEBI" id="CHEBI:58339"/>
    </ligand>
</feature>
<keyword evidence="1 8" id="KW-0808">Transferase</keyword>
<evidence type="ECO:0000256" key="2">
    <source>
        <dbReference type="ARBA" id="ARBA00023180"/>
    </source>
</evidence>
<dbReference type="STRING" id="166423.A0A0M8ZQA6"/>
<keyword evidence="9" id="KW-1185">Reference proteome</keyword>
<evidence type="ECO:0000256" key="6">
    <source>
        <dbReference type="SAM" id="MobiDB-lite"/>
    </source>
</evidence>
<feature type="domain" description="Sulfotransferase" evidence="7">
    <location>
        <begin position="124"/>
        <end position="357"/>
    </location>
</feature>
<feature type="binding site" evidence="4">
    <location>
        <position position="213"/>
    </location>
    <ligand>
        <name>3'-phosphoadenylyl sulfate</name>
        <dbReference type="ChEBI" id="CHEBI:58339"/>
    </ligand>
</feature>
<dbReference type="Proteomes" id="UP000053105">
    <property type="component" value="Unassembled WGS sequence"/>
</dbReference>
<evidence type="ECO:0000313" key="8">
    <source>
        <dbReference type="EMBL" id="KOX68737.1"/>
    </source>
</evidence>
<accession>A0A0M8ZQA6</accession>
<dbReference type="Gene3D" id="3.40.50.300">
    <property type="entry name" value="P-loop containing nucleotide triphosphate hydrolases"/>
    <property type="match status" value="1"/>
</dbReference>
<dbReference type="SUPFAM" id="SSF52540">
    <property type="entry name" value="P-loop containing nucleoside triphosphate hydrolases"/>
    <property type="match status" value="1"/>
</dbReference>